<keyword evidence="1" id="KW-1133">Transmembrane helix</keyword>
<dbReference type="Gene3D" id="3.40.50.720">
    <property type="entry name" value="NAD(P)-binding Rossmann-like Domain"/>
    <property type="match status" value="1"/>
</dbReference>
<evidence type="ECO:0000256" key="1">
    <source>
        <dbReference type="SAM" id="Phobius"/>
    </source>
</evidence>
<dbReference type="OrthoDB" id="10332099at2759"/>
<keyword evidence="1" id="KW-0472">Membrane</keyword>
<protein>
    <recommendedName>
        <fullName evidence="2">Ketopantoate reductase N-terminal domain-containing protein</fullName>
    </recommendedName>
</protein>
<dbReference type="AlphaFoldDB" id="A0A1Y2B2M9"/>
<dbReference type="Pfam" id="PF02558">
    <property type="entry name" value="ApbA"/>
    <property type="match status" value="1"/>
</dbReference>
<feature type="domain" description="Ketopantoate reductase N-terminal" evidence="2">
    <location>
        <begin position="7"/>
        <end position="91"/>
    </location>
</feature>
<sequence length="303" mass="34501">MEKQLNILIIGLGVIGTTYGYIFSKAGHNVEYYIRKTSKNYNINKLNVELLDGRFKSKGQQSQDTYTINKASQKEYDFIFVAIPSGNIESVNEVLNNEKITGTIILACGIWEKHDYVNNLMAKKDYILGYPVAGGNIDNNTLNCCVFDHFMLESKDKSHINNYDDLLQLFSSCSIKLEHPYDMLEWIWLHMAINAGVVSVAGKYGDINNVSESAENLMNSTKKLSEAVKSIRETSKIVESRGVILKRYNNELIAYKLPTIISSPIMKRMFATNILTRKIMTLHSNLQDLFFVCRCVYEEGKKK</sequence>
<evidence type="ECO:0000313" key="3">
    <source>
        <dbReference type="EMBL" id="ORY28335.1"/>
    </source>
</evidence>
<dbReference type="InterPro" id="IPR036291">
    <property type="entry name" value="NAD(P)-bd_dom_sf"/>
</dbReference>
<dbReference type="Proteomes" id="UP000193920">
    <property type="component" value="Unassembled WGS sequence"/>
</dbReference>
<keyword evidence="4" id="KW-1185">Reference proteome</keyword>
<gene>
    <name evidence="3" type="ORF">LY90DRAFT_705702</name>
</gene>
<dbReference type="EMBL" id="MCOG01000186">
    <property type="protein sequence ID" value="ORY28335.1"/>
    <property type="molecule type" value="Genomic_DNA"/>
</dbReference>
<evidence type="ECO:0000259" key="2">
    <source>
        <dbReference type="Pfam" id="PF02558"/>
    </source>
</evidence>
<evidence type="ECO:0000313" key="4">
    <source>
        <dbReference type="Proteomes" id="UP000193920"/>
    </source>
</evidence>
<keyword evidence="1" id="KW-0812">Transmembrane</keyword>
<feature type="transmembrane region" description="Helical" evidence="1">
    <location>
        <begin position="7"/>
        <end position="24"/>
    </location>
</feature>
<comment type="caution">
    <text evidence="3">The sequence shown here is derived from an EMBL/GenBank/DDBJ whole genome shotgun (WGS) entry which is preliminary data.</text>
</comment>
<proteinExistence type="predicted"/>
<name>A0A1Y2B2M9_9FUNG</name>
<accession>A0A1Y2B2M9</accession>
<organism evidence="3 4">
    <name type="scientific">Neocallimastix californiae</name>
    <dbReference type="NCBI Taxonomy" id="1754190"/>
    <lineage>
        <taxon>Eukaryota</taxon>
        <taxon>Fungi</taxon>
        <taxon>Fungi incertae sedis</taxon>
        <taxon>Chytridiomycota</taxon>
        <taxon>Chytridiomycota incertae sedis</taxon>
        <taxon>Neocallimastigomycetes</taxon>
        <taxon>Neocallimastigales</taxon>
        <taxon>Neocallimastigaceae</taxon>
        <taxon>Neocallimastix</taxon>
    </lineage>
</organism>
<dbReference type="InterPro" id="IPR013332">
    <property type="entry name" value="KPR_N"/>
</dbReference>
<reference evidence="3 4" key="1">
    <citation type="submission" date="2016-08" db="EMBL/GenBank/DDBJ databases">
        <title>A Parts List for Fungal Cellulosomes Revealed by Comparative Genomics.</title>
        <authorList>
            <consortium name="DOE Joint Genome Institute"/>
            <person name="Haitjema C.H."/>
            <person name="Gilmore S.P."/>
            <person name="Henske J.K."/>
            <person name="Solomon K.V."/>
            <person name="De Groot R."/>
            <person name="Kuo A."/>
            <person name="Mondo S.J."/>
            <person name="Salamov A.A."/>
            <person name="Labutti K."/>
            <person name="Zhao Z."/>
            <person name="Chiniquy J."/>
            <person name="Barry K."/>
            <person name="Brewer H.M."/>
            <person name="Purvine S.O."/>
            <person name="Wright A.T."/>
            <person name="Boxma B."/>
            <person name="Van Alen T."/>
            <person name="Hackstein J.H."/>
            <person name="Baker S.E."/>
            <person name="Grigoriev I.V."/>
            <person name="O'Malley M.A."/>
        </authorList>
    </citation>
    <scope>NUCLEOTIDE SEQUENCE [LARGE SCALE GENOMIC DNA]</scope>
    <source>
        <strain evidence="3 4">G1</strain>
    </source>
</reference>
<dbReference type="SUPFAM" id="SSF51735">
    <property type="entry name" value="NAD(P)-binding Rossmann-fold domains"/>
    <property type="match status" value="1"/>
</dbReference>